<gene>
    <name evidence="2" type="ORF">D9619_005199</name>
</gene>
<evidence type="ECO:0000313" key="2">
    <source>
        <dbReference type="EMBL" id="KAF5330969.1"/>
    </source>
</evidence>
<evidence type="ECO:0000256" key="1">
    <source>
        <dbReference type="SAM" id="MobiDB-lite"/>
    </source>
</evidence>
<organism evidence="2 3">
    <name type="scientific">Psilocybe cf. subviscida</name>
    <dbReference type="NCBI Taxonomy" id="2480587"/>
    <lineage>
        <taxon>Eukaryota</taxon>
        <taxon>Fungi</taxon>
        <taxon>Dikarya</taxon>
        <taxon>Basidiomycota</taxon>
        <taxon>Agaricomycotina</taxon>
        <taxon>Agaricomycetes</taxon>
        <taxon>Agaricomycetidae</taxon>
        <taxon>Agaricales</taxon>
        <taxon>Agaricineae</taxon>
        <taxon>Strophariaceae</taxon>
        <taxon>Psilocybe</taxon>
    </lineage>
</organism>
<evidence type="ECO:0000313" key="3">
    <source>
        <dbReference type="Proteomes" id="UP000567179"/>
    </source>
</evidence>
<proteinExistence type="predicted"/>
<comment type="caution">
    <text evidence="2">The sequence shown here is derived from an EMBL/GenBank/DDBJ whole genome shotgun (WGS) entry which is preliminary data.</text>
</comment>
<protein>
    <submittedName>
        <fullName evidence="2">Uncharacterized protein</fullName>
    </submittedName>
</protein>
<dbReference type="AlphaFoldDB" id="A0A8H5BXD9"/>
<dbReference type="Proteomes" id="UP000567179">
    <property type="component" value="Unassembled WGS sequence"/>
</dbReference>
<sequence>MSDDSFASTFSNPSDDPPRWEGAESFLKEFNNKRQAVIDEFDEAQQRFFSALTAVHAEYAKGEDPLPSFEQFYQCLTILTRLRISVLAIGNRVYFKDDIAALALEVLAEVVHTETGWPLWSEIVPSVTQLMSQAQLSDETYTRWWDEHILGAVSSHASLARAESRVLARL</sequence>
<reference evidence="2 3" key="1">
    <citation type="journal article" date="2020" name="ISME J.">
        <title>Uncovering the hidden diversity of litter-decomposition mechanisms in mushroom-forming fungi.</title>
        <authorList>
            <person name="Floudas D."/>
            <person name="Bentzer J."/>
            <person name="Ahren D."/>
            <person name="Johansson T."/>
            <person name="Persson P."/>
            <person name="Tunlid A."/>
        </authorList>
    </citation>
    <scope>NUCLEOTIDE SEQUENCE [LARGE SCALE GENOMIC DNA]</scope>
    <source>
        <strain evidence="2 3">CBS 101986</strain>
    </source>
</reference>
<feature type="compositionally biased region" description="Polar residues" evidence="1">
    <location>
        <begin position="1"/>
        <end position="14"/>
    </location>
</feature>
<accession>A0A8H5BXD9</accession>
<dbReference type="EMBL" id="JAACJJ010000001">
    <property type="protein sequence ID" value="KAF5330969.1"/>
    <property type="molecule type" value="Genomic_DNA"/>
</dbReference>
<name>A0A8H5BXD9_9AGAR</name>
<keyword evidence="3" id="KW-1185">Reference proteome</keyword>
<feature type="region of interest" description="Disordered" evidence="1">
    <location>
        <begin position="1"/>
        <end position="22"/>
    </location>
</feature>